<dbReference type="GO" id="GO:0000502">
    <property type="term" value="C:proteasome complex"/>
    <property type="evidence" value="ECO:0007669"/>
    <property type="project" value="UniProtKB-KW"/>
</dbReference>
<name>A0A482TKM4_9EURY</name>
<dbReference type="InterPro" id="IPR019151">
    <property type="entry name" value="Proteasome_assmbl_chaperone_2"/>
</dbReference>
<evidence type="ECO:0000256" key="1">
    <source>
        <dbReference type="SAM" id="MobiDB-lite"/>
    </source>
</evidence>
<dbReference type="PANTHER" id="PTHR35610:SF8">
    <property type="entry name" value="3-ISOPROPYLMALATE DEHYDRATASE"/>
    <property type="match status" value="1"/>
</dbReference>
<proteinExistence type="predicted"/>
<dbReference type="InterPro" id="IPR038389">
    <property type="entry name" value="PSMG2_sf"/>
</dbReference>
<dbReference type="Proteomes" id="UP000294028">
    <property type="component" value="Unassembled WGS sequence"/>
</dbReference>
<dbReference type="Gene3D" id="3.40.50.10900">
    <property type="entry name" value="PAC-like subunit"/>
    <property type="match status" value="1"/>
</dbReference>
<evidence type="ECO:0000313" key="3">
    <source>
        <dbReference type="Proteomes" id="UP000294028"/>
    </source>
</evidence>
<protein>
    <submittedName>
        <fullName evidence="2">Proteasome assembly chaperone family protein</fullName>
    </submittedName>
</protein>
<reference evidence="2 3" key="1">
    <citation type="submission" date="2018-12" db="EMBL/GenBank/DDBJ databases">
        <title>Genome analysis provides insights into bioremediation potentialities of Halogeometricum borinquense strain N11.</title>
        <authorList>
            <person name="Najjari A."/>
            <person name="Youssef N."/>
            <person name="Fhoula I."/>
            <person name="Ben Dhia O."/>
            <person name="Mahjoubi M."/>
            <person name="Ouzari H.I."/>
            <person name="Cherif A."/>
        </authorList>
    </citation>
    <scope>NUCLEOTIDE SEQUENCE [LARGE SCALE GENOMIC DNA]</scope>
    <source>
        <strain evidence="2 3">N11</strain>
    </source>
</reference>
<dbReference type="EMBL" id="RZHH01000002">
    <property type="protein sequence ID" value="RYJ13851.1"/>
    <property type="molecule type" value="Genomic_DNA"/>
</dbReference>
<keyword evidence="2" id="KW-0647">Proteasome</keyword>
<evidence type="ECO:0000313" key="2">
    <source>
        <dbReference type="EMBL" id="RYJ13851.1"/>
    </source>
</evidence>
<dbReference type="SUPFAM" id="SSF159659">
    <property type="entry name" value="Cgl1923-like"/>
    <property type="match status" value="1"/>
</dbReference>
<gene>
    <name evidence="2" type="ORF">ELS19_07655</name>
</gene>
<dbReference type="Pfam" id="PF09754">
    <property type="entry name" value="PAC2"/>
    <property type="match status" value="1"/>
</dbReference>
<dbReference type="RefSeq" id="WP_129784260.1">
    <property type="nucleotide sequence ID" value="NZ_RZHH01000002.1"/>
</dbReference>
<organism evidence="2 3">
    <name type="scientific">Halogeometricum borinquense</name>
    <dbReference type="NCBI Taxonomy" id="60847"/>
    <lineage>
        <taxon>Archaea</taxon>
        <taxon>Methanobacteriati</taxon>
        <taxon>Methanobacteriota</taxon>
        <taxon>Stenosarchaea group</taxon>
        <taxon>Halobacteria</taxon>
        <taxon>Halobacteriales</taxon>
        <taxon>Haloferacaceae</taxon>
        <taxon>Halogeometricum</taxon>
    </lineage>
</organism>
<comment type="caution">
    <text evidence="2">The sequence shown here is derived from an EMBL/GenBank/DDBJ whole genome shotgun (WGS) entry which is preliminary data.</text>
</comment>
<accession>A0A482TKM4</accession>
<dbReference type="PANTHER" id="PTHR35610">
    <property type="entry name" value="3-ISOPROPYLMALATE DEHYDRATASE-RELATED"/>
    <property type="match status" value="1"/>
</dbReference>
<feature type="region of interest" description="Disordered" evidence="1">
    <location>
        <begin position="223"/>
        <end position="246"/>
    </location>
</feature>
<dbReference type="AlphaFoldDB" id="A0A482TKM4"/>
<sequence>MAKIAVLDDSVSLSEPTMVEGLPGVGLVGKIAADHLVEAFDMVHYGNLHCDGIPKVAVYHEGDPELSTPVRLYADAERDLLVLQSDVPIVPQAATEVANCLSSWFDDIESMPIFLSGLPQEKSEDVPALYAVAAGEGAAMVEEAGIDFPNEMGLISGPTGALLHDSLKNDRTAVGLIVESDPQFPDPEASRVIIKKGIEPLAGIEVPVDNLVDRAEEIRNAKKQLAQRMQQGDEESTQAQPLRMYQ</sequence>